<evidence type="ECO:0000313" key="2">
    <source>
        <dbReference type="EMBL" id="GBM06092.1"/>
    </source>
</evidence>
<organism evidence="2 3">
    <name type="scientific">Araneus ventricosus</name>
    <name type="common">Orbweaver spider</name>
    <name type="synonym">Epeira ventricosa</name>
    <dbReference type="NCBI Taxonomy" id="182803"/>
    <lineage>
        <taxon>Eukaryota</taxon>
        <taxon>Metazoa</taxon>
        <taxon>Ecdysozoa</taxon>
        <taxon>Arthropoda</taxon>
        <taxon>Chelicerata</taxon>
        <taxon>Arachnida</taxon>
        <taxon>Araneae</taxon>
        <taxon>Araneomorphae</taxon>
        <taxon>Entelegynae</taxon>
        <taxon>Araneoidea</taxon>
        <taxon>Araneidae</taxon>
        <taxon>Araneus</taxon>
    </lineage>
</organism>
<dbReference type="Proteomes" id="UP000499080">
    <property type="component" value="Unassembled WGS sequence"/>
</dbReference>
<proteinExistence type="predicted"/>
<dbReference type="AlphaFoldDB" id="A0A4Y2CNU6"/>
<reference evidence="2 3" key="1">
    <citation type="journal article" date="2019" name="Sci. Rep.">
        <title>Orb-weaving spider Araneus ventricosus genome elucidates the spidroin gene catalogue.</title>
        <authorList>
            <person name="Kono N."/>
            <person name="Nakamura H."/>
            <person name="Ohtoshi R."/>
            <person name="Moran D.A.P."/>
            <person name="Shinohara A."/>
            <person name="Yoshida Y."/>
            <person name="Fujiwara M."/>
            <person name="Mori M."/>
            <person name="Tomita M."/>
            <person name="Arakawa K."/>
        </authorList>
    </citation>
    <scope>NUCLEOTIDE SEQUENCE [LARGE SCALE GENOMIC DNA]</scope>
</reference>
<accession>A0A4Y2CNU6</accession>
<evidence type="ECO:0000256" key="1">
    <source>
        <dbReference type="SAM" id="Phobius"/>
    </source>
</evidence>
<protein>
    <submittedName>
        <fullName evidence="2">Uncharacterized protein</fullName>
    </submittedName>
</protein>
<gene>
    <name evidence="2" type="ORF">AVEN_49465_1</name>
</gene>
<sequence>MDPLPESPFLPPKGGNFSPSLQGLLEKEPFCPVRSAYISFPGWENCLASPPSVPCYTFQQVTLLAFCRGRVFFFPAHMIALIPFFPKFSIDIVILHLFFPVPSLYLSIVISGCLETVFSLILHAISAQG</sequence>
<keyword evidence="1" id="KW-0472">Membrane</keyword>
<dbReference type="EMBL" id="BGPR01000222">
    <property type="protein sequence ID" value="GBM06092.1"/>
    <property type="molecule type" value="Genomic_DNA"/>
</dbReference>
<name>A0A4Y2CNU6_ARAVE</name>
<feature type="transmembrane region" description="Helical" evidence="1">
    <location>
        <begin position="78"/>
        <end position="99"/>
    </location>
</feature>
<feature type="transmembrane region" description="Helical" evidence="1">
    <location>
        <begin position="105"/>
        <end position="125"/>
    </location>
</feature>
<evidence type="ECO:0000313" key="3">
    <source>
        <dbReference type="Proteomes" id="UP000499080"/>
    </source>
</evidence>
<keyword evidence="1" id="KW-1133">Transmembrane helix</keyword>
<comment type="caution">
    <text evidence="2">The sequence shown here is derived from an EMBL/GenBank/DDBJ whole genome shotgun (WGS) entry which is preliminary data.</text>
</comment>
<keyword evidence="1" id="KW-0812">Transmembrane</keyword>
<keyword evidence="3" id="KW-1185">Reference proteome</keyword>